<gene>
    <name evidence="1" type="primary">PLEST005088</name>
    <name evidence="1" type="ORF">PLESTB_000861700</name>
</gene>
<dbReference type="EMBL" id="BRXU01000010">
    <property type="protein sequence ID" value="GLC54419.1"/>
    <property type="molecule type" value="Genomic_DNA"/>
</dbReference>
<keyword evidence="2" id="KW-1185">Reference proteome</keyword>
<sequence length="110" mass="11661">MLSSSIAAARSRGGSLQVEKFQEQHQARAEAAATRVGERLAEHPQAPRLAAVAIKLAPQATEVLAEHPRAPQLTPIAINLVAPVIAKATYPLPPTPILDAKLELHQNRGG</sequence>
<accession>A0A9W6F343</accession>
<protein>
    <submittedName>
        <fullName evidence="1">Uncharacterized protein</fullName>
    </submittedName>
</protein>
<evidence type="ECO:0000313" key="2">
    <source>
        <dbReference type="Proteomes" id="UP001165080"/>
    </source>
</evidence>
<name>A0A9W6F343_9CHLO</name>
<reference evidence="1 2" key="1">
    <citation type="journal article" date="2023" name="Commun. Biol.">
        <title>Reorganization of the ancestral sex-determining regions during the evolution of trioecy in Pleodorina starrii.</title>
        <authorList>
            <person name="Takahashi K."/>
            <person name="Suzuki S."/>
            <person name="Kawai-Toyooka H."/>
            <person name="Yamamoto K."/>
            <person name="Hamaji T."/>
            <person name="Ootsuki R."/>
            <person name="Yamaguchi H."/>
            <person name="Kawachi M."/>
            <person name="Higashiyama T."/>
            <person name="Nozaki H."/>
        </authorList>
    </citation>
    <scope>NUCLEOTIDE SEQUENCE [LARGE SCALE GENOMIC DNA]</scope>
    <source>
        <strain evidence="1 2">NIES-4479</strain>
    </source>
</reference>
<dbReference type="AlphaFoldDB" id="A0A9W6F343"/>
<comment type="caution">
    <text evidence="1">The sequence shown here is derived from an EMBL/GenBank/DDBJ whole genome shotgun (WGS) entry which is preliminary data.</text>
</comment>
<proteinExistence type="predicted"/>
<evidence type="ECO:0000313" key="1">
    <source>
        <dbReference type="EMBL" id="GLC54419.1"/>
    </source>
</evidence>
<dbReference type="Proteomes" id="UP001165080">
    <property type="component" value="Unassembled WGS sequence"/>
</dbReference>
<organism evidence="1 2">
    <name type="scientific">Pleodorina starrii</name>
    <dbReference type="NCBI Taxonomy" id="330485"/>
    <lineage>
        <taxon>Eukaryota</taxon>
        <taxon>Viridiplantae</taxon>
        <taxon>Chlorophyta</taxon>
        <taxon>core chlorophytes</taxon>
        <taxon>Chlorophyceae</taxon>
        <taxon>CS clade</taxon>
        <taxon>Chlamydomonadales</taxon>
        <taxon>Volvocaceae</taxon>
        <taxon>Pleodorina</taxon>
    </lineage>
</organism>